<dbReference type="Gene3D" id="1.25.40.20">
    <property type="entry name" value="Ankyrin repeat-containing domain"/>
    <property type="match status" value="1"/>
</dbReference>
<reference evidence="4" key="1">
    <citation type="submission" date="2014-09" db="EMBL/GenBank/DDBJ databases">
        <authorList>
            <person name="Gomez-Valero L."/>
        </authorList>
    </citation>
    <scope>NUCLEOTIDE SEQUENCE [LARGE SCALE GENOMIC DNA]</scope>
    <source>
        <strain evidence="4">ATCC35250</strain>
    </source>
</reference>
<protein>
    <submittedName>
        <fullName evidence="3">Uncharacterized protein</fullName>
    </submittedName>
</protein>
<proteinExistence type="predicted"/>
<keyword evidence="2" id="KW-0040">ANK repeat</keyword>
<dbReference type="AlphaFoldDB" id="A0A0A8UT53"/>
<keyword evidence="4" id="KW-1185">Reference proteome</keyword>
<evidence type="ECO:0000256" key="1">
    <source>
        <dbReference type="ARBA" id="ARBA00022737"/>
    </source>
</evidence>
<dbReference type="STRING" id="449.LHA_1626"/>
<dbReference type="SUPFAM" id="SSF48403">
    <property type="entry name" value="Ankyrin repeat"/>
    <property type="match status" value="1"/>
</dbReference>
<sequence length="789" mass="89179">MLNKCRFLLTVINLLQQTTRQLSLDTLSKRLESQRLQLEAIIETLSKEQGALYEKKFDGEYTAIKKIVRQVLEVIVGVKRGSETLYANVISELYQAIELDNAAKVSELIKAGQRLFINGIALNEINATRGTFLEFAVGKKLHGVVKILLEHGAKPNLFVQLKRAPLRLAIKNECHDTLAMLLDYGAKIDEKALYKAIKTGNLSIVQLLVNRGASLKPTPGTLISGKTSKFNSPLKLALQLNHLEIAQFFIAKINENPRLWHDTLNHFLSYAPLDLLQEFLTNQSFSTTTKLATIVVTQVDRDNAIATSTSGEILLKRLLKKTSEPGKRLTLLKSLMQLLFTLDYFPSNLEKESCYSDRELIKNLSQANDNSPVKELASSLHQSMQAASQQGVVAAGYRVLFDVLVFAGNHNIGFSDGVELINKVVIQVHTYHQDNKSWPSLDKVNLILDEEIQKIESVLVNSPNLEKNDEKPCEESTIRFQAMVGGEIFAKLNPHLPVGGQPTKAGRWFKNILSILVNTMEESKLLSEDWSEEKAQQLLQDICKSSSGVSIANDSLKPQAIGFNLRMPDHFIPGVLFSDTSSWRYTVICRSFLQPSNQSNRGAVEFIIPSKYTSQLPFLIKDVTKRRSHEYIVSESAKTREIEHRLLQHFLMIEKLTGLRGRYSEHCAQKAYKLPTCYISNIKPLLQLLVITMAKSTATEQQWQQYNETLKTLILKEMSKANVCLEQFKFEEKIVSAKKYSEQQKTYKLISILSRWSEINLFSPKLEEEIRGKEATLNHVGEHTIGFFP</sequence>
<keyword evidence="1" id="KW-0677">Repeat</keyword>
<evidence type="ECO:0000256" key="2">
    <source>
        <dbReference type="ARBA" id="ARBA00023043"/>
    </source>
</evidence>
<dbReference type="PATRIC" id="fig|449.7.peg.2015"/>
<dbReference type="HOGENOM" id="CLU_355557_0_0_6"/>
<evidence type="ECO:0000313" key="4">
    <source>
        <dbReference type="Proteomes" id="UP000032803"/>
    </source>
</evidence>
<dbReference type="EMBL" id="LN681225">
    <property type="protein sequence ID" value="CEK10666.1"/>
    <property type="molecule type" value="Genomic_DNA"/>
</dbReference>
<dbReference type="PANTHER" id="PTHR24198:SF165">
    <property type="entry name" value="ANKYRIN REPEAT-CONTAINING PROTEIN-RELATED"/>
    <property type="match status" value="1"/>
</dbReference>
<dbReference type="RefSeq" id="WP_045106005.1">
    <property type="nucleotide sequence ID" value="NZ_LN681225.1"/>
</dbReference>
<dbReference type="KEGG" id="lha:LHA_1626"/>
<name>A0A0A8UT53_LEGHA</name>
<gene>
    <name evidence="3" type="ORF">LHA_1626</name>
</gene>
<dbReference type="InterPro" id="IPR002110">
    <property type="entry name" value="Ankyrin_rpt"/>
</dbReference>
<accession>A0A0A8UT53</accession>
<dbReference type="Proteomes" id="UP000032803">
    <property type="component" value="Chromosome I"/>
</dbReference>
<dbReference type="Pfam" id="PF12796">
    <property type="entry name" value="Ank_2"/>
    <property type="match status" value="1"/>
</dbReference>
<organism evidence="3 4">
    <name type="scientific">Legionella hackeliae</name>
    <dbReference type="NCBI Taxonomy" id="449"/>
    <lineage>
        <taxon>Bacteria</taxon>
        <taxon>Pseudomonadati</taxon>
        <taxon>Pseudomonadota</taxon>
        <taxon>Gammaproteobacteria</taxon>
        <taxon>Legionellales</taxon>
        <taxon>Legionellaceae</taxon>
        <taxon>Legionella</taxon>
    </lineage>
</organism>
<dbReference type="InterPro" id="IPR036770">
    <property type="entry name" value="Ankyrin_rpt-contain_sf"/>
</dbReference>
<dbReference type="OrthoDB" id="198309at2"/>
<dbReference type="PANTHER" id="PTHR24198">
    <property type="entry name" value="ANKYRIN REPEAT AND PROTEIN KINASE DOMAIN-CONTAINING PROTEIN"/>
    <property type="match status" value="1"/>
</dbReference>
<evidence type="ECO:0000313" key="3">
    <source>
        <dbReference type="EMBL" id="CEK10666.1"/>
    </source>
</evidence>
<dbReference type="SMART" id="SM00248">
    <property type="entry name" value="ANK"/>
    <property type="match status" value="4"/>
</dbReference>